<evidence type="ECO:0000313" key="7">
    <source>
        <dbReference type="Proteomes" id="UP000095333"/>
    </source>
</evidence>
<dbReference type="PANTHER" id="PTHR43280:SF2">
    <property type="entry name" value="HTH-TYPE TRANSCRIPTIONAL REGULATOR EXSA"/>
    <property type="match status" value="1"/>
</dbReference>
<dbReference type="SUPFAM" id="SSF46689">
    <property type="entry name" value="Homeodomain-like"/>
    <property type="match status" value="1"/>
</dbReference>
<dbReference type="GO" id="GO:0043565">
    <property type="term" value="F:sequence-specific DNA binding"/>
    <property type="evidence" value="ECO:0007669"/>
    <property type="project" value="InterPro"/>
</dbReference>
<keyword evidence="3" id="KW-0804">Transcription</keyword>
<dbReference type="AlphaFoldDB" id="A0A174NSJ5"/>
<feature type="transmembrane region" description="Helical" evidence="4">
    <location>
        <begin position="204"/>
        <end position="227"/>
    </location>
</feature>
<feature type="transmembrane region" description="Helical" evidence="4">
    <location>
        <begin position="105"/>
        <end position="125"/>
    </location>
</feature>
<proteinExistence type="predicted"/>
<evidence type="ECO:0000256" key="2">
    <source>
        <dbReference type="ARBA" id="ARBA00023125"/>
    </source>
</evidence>
<dbReference type="PROSITE" id="PS01124">
    <property type="entry name" value="HTH_ARAC_FAMILY_2"/>
    <property type="match status" value="1"/>
</dbReference>
<gene>
    <name evidence="6" type="ORF">ERS852457_04244</name>
</gene>
<keyword evidence="1" id="KW-0805">Transcription regulation</keyword>
<dbReference type="Pfam" id="PF12833">
    <property type="entry name" value="HTH_18"/>
    <property type="match status" value="1"/>
</dbReference>
<keyword evidence="4" id="KW-0812">Transmembrane</keyword>
<accession>A0A174NSJ5</accession>
<keyword evidence="4" id="KW-0472">Membrane</keyword>
<keyword evidence="4" id="KW-1133">Transmembrane helix</keyword>
<dbReference type="SMART" id="SM00342">
    <property type="entry name" value="HTH_ARAC"/>
    <property type="match status" value="1"/>
</dbReference>
<feature type="transmembrane region" description="Helical" evidence="4">
    <location>
        <begin position="137"/>
        <end position="155"/>
    </location>
</feature>
<protein>
    <submittedName>
        <fullName evidence="6">Transcriptional regulator</fullName>
    </submittedName>
</protein>
<organism evidence="6 7">
    <name type="scientific">Phocaeicola vulgatus</name>
    <name type="common">Bacteroides vulgatus</name>
    <dbReference type="NCBI Taxonomy" id="821"/>
    <lineage>
        <taxon>Bacteria</taxon>
        <taxon>Pseudomonadati</taxon>
        <taxon>Bacteroidota</taxon>
        <taxon>Bacteroidia</taxon>
        <taxon>Bacteroidales</taxon>
        <taxon>Bacteroidaceae</taxon>
        <taxon>Phocaeicola</taxon>
    </lineage>
</organism>
<keyword evidence="2" id="KW-0238">DNA-binding</keyword>
<feature type="domain" description="HTH araC/xylS-type" evidence="5">
    <location>
        <begin position="274"/>
        <end position="364"/>
    </location>
</feature>
<name>A0A174NSJ5_PHOVU</name>
<dbReference type="InterPro" id="IPR009057">
    <property type="entry name" value="Homeodomain-like_sf"/>
</dbReference>
<feature type="transmembrane region" description="Helical" evidence="4">
    <location>
        <begin position="12"/>
        <end position="32"/>
    </location>
</feature>
<dbReference type="PANTHER" id="PTHR43280">
    <property type="entry name" value="ARAC-FAMILY TRANSCRIPTIONAL REGULATOR"/>
    <property type="match status" value="1"/>
</dbReference>
<evidence type="ECO:0000256" key="1">
    <source>
        <dbReference type="ARBA" id="ARBA00023015"/>
    </source>
</evidence>
<dbReference type="EMBL" id="CYZI01000064">
    <property type="protein sequence ID" value="CUP51644.1"/>
    <property type="molecule type" value="Genomic_DNA"/>
</dbReference>
<dbReference type="Proteomes" id="UP000095333">
    <property type="component" value="Unassembled WGS sequence"/>
</dbReference>
<evidence type="ECO:0000259" key="5">
    <source>
        <dbReference type="PROSITE" id="PS01124"/>
    </source>
</evidence>
<sequence length="365" mass="41806">MDTCLDLIALQYTCMIVMAMLAFFVFVSRYYVTCRNRQFEQSRWMIVVALLLFVVHYMCQMRLGWRQQGNDVGVLFNLLFYSPSAILLSWSQLNILRAGHRRWSFMRYGVVGYALMVLCIVAGVISNGSLHIGPMLYVADAIHFFTLLYYTWAPLRELGNVQRRLDSEHGNPADAYLRTTRFGFFVVCAFAVISPLYILSRPLLFVFGPLGLISLSLFIVSFTAFGFSMSEGVTEIVTETNDEIAAAKVFREIGPERIAEIDMAVSKWRSEGGFRDSNLTLSSFARRIMVNRTDVASYLTSIYGKNFRTWLSGIRVEEAKALMAAHPEYSNEVVSMECGFSSRVYFQRLFKERTGLTPAEWRRQR</sequence>
<feature type="transmembrane region" description="Helical" evidence="4">
    <location>
        <begin position="75"/>
        <end position="93"/>
    </location>
</feature>
<dbReference type="GO" id="GO:0003700">
    <property type="term" value="F:DNA-binding transcription factor activity"/>
    <property type="evidence" value="ECO:0007669"/>
    <property type="project" value="InterPro"/>
</dbReference>
<feature type="transmembrane region" description="Helical" evidence="4">
    <location>
        <begin position="175"/>
        <end position="198"/>
    </location>
</feature>
<reference evidence="6 7" key="1">
    <citation type="submission" date="2015-09" db="EMBL/GenBank/DDBJ databases">
        <authorList>
            <consortium name="Pathogen Informatics"/>
        </authorList>
    </citation>
    <scope>NUCLEOTIDE SEQUENCE [LARGE SCALE GENOMIC DNA]</scope>
    <source>
        <strain evidence="6 7">2789STDY5834842</strain>
    </source>
</reference>
<dbReference type="InterPro" id="IPR018060">
    <property type="entry name" value="HTH_AraC"/>
</dbReference>
<evidence type="ECO:0000256" key="4">
    <source>
        <dbReference type="SAM" id="Phobius"/>
    </source>
</evidence>
<feature type="transmembrane region" description="Helical" evidence="4">
    <location>
        <begin position="44"/>
        <end position="63"/>
    </location>
</feature>
<evidence type="ECO:0000256" key="3">
    <source>
        <dbReference type="ARBA" id="ARBA00023163"/>
    </source>
</evidence>
<evidence type="ECO:0000313" key="6">
    <source>
        <dbReference type="EMBL" id="CUP51644.1"/>
    </source>
</evidence>
<dbReference type="Gene3D" id="1.10.10.60">
    <property type="entry name" value="Homeodomain-like"/>
    <property type="match status" value="1"/>
</dbReference>